<dbReference type="AlphaFoldDB" id="A0A7V5J2M1"/>
<reference evidence="3" key="1">
    <citation type="journal article" date="2020" name="mSystems">
        <title>Genome- and Community-Level Interaction Insights into Carbon Utilization and Element Cycling Functions of Hydrothermarchaeota in Hydrothermal Sediment.</title>
        <authorList>
            <person name="Zhou Z."/>
            <person name="Liu Y."/>
            <person name="Xu W."/>
            <person name="Pan J."/>
            <person name="Luo Z.H."/>
            <person name="Li M."/>
        </authorList>
    </citation>
    <scope>NUCLEOTIDE SEQUENCE [LARGE SCALE GENOMIC DNA]</scope>
    <source>
        <strain evidence="3">HyVt-517</strain>
    </source>
</reference>
<feature type="domain" description="DUF2157" evidence="2">
    <location>
        <begin position="55"/>
        <end position="173"/>
    </location>
</feature>
<feature type="transmembrane region" description="Helical" evidence="1">
    <location>
        <begin position="476"/>
        <end position="497"/>
    </location>
</feature>
<keyword evidence="1" id="KW-0472">Membrane</keyword>
<feature type="transmembrane region" description="Helical" evidence="1">
    <location>
        <begin position="363"/>
        <end position="382"/>
    </location>
</feature>
<dbReference type="Proteomes" id="UP000886106">
    <property type="component" value="Unassembled WGS sequence"/>
</dbReference>
<dbReference type="Pfam" id="PF09925">
    <property type="entry name" value="DUF2157"/>
    <property type="match status" value="1"/>
</dbReference>
<feature type="transmembrane region" description="Helical" evidence="1">
    <location>
        <begin position="529"/>
        <end position="549"/>
    </location>
</feature>
<proteinExistence type="predicted"/>
<keyword evidence="1" id="KW-0812">Transmembrane</keyword>
<dbReference type="InterPro" id="IPR018677">
    <property type="entry name" value="DUF2157"/>
</dbReference>
<feature type="transmembrane region" description="Helical" evidence="1">
    <location>
        <begin position="125"/>
        <end position="144"/>
    </location>
</feature>
<feature type="transmembrane region" description="Helical" evidence="1">
    <location>
        <begin position="436"/>
        <end position="456"/>
    </location>
</feature>
<feature type="transmembrane region" description="Helical" evidence="1">
    <location>
        <begin position="256"/>
        <end position="273"/>
    </location>
</feature>
<keyword evidence="1" id="KW-1133">Transmembrane helix</keyword>
<protein>
    <submittedName>
        <fullName evidence="3">DUF2157 domain-containing protein</fullName>
    </submittedName>
</protein>
<feature type="transmembrane region" description="Helical" evidence="1">
    <location>
        <begin position="208"/>
        <end position="227"/>
    </location>
</feature>
<feature type="transmembrane region" description="Helical" evidence="1">
    <location>
        <begin position="285"/>
        <end position="313"/>
    </location>
</feature>
<evidence type="ECO:0000256" key="1">
    <source>
        <dbReference type="SAM" id="Phobius"/>
    </source>
</evidence>
<comment type="caution">
    <text evidence="3">The sequence shown here is derived from an EMBL/GenBank/DDBJ whole genome shotgun (WGS) entry which is preliminary data.</text>
</comment>
<feature type="transmembrane region" description="Helical" evidence="1">
    <location>
        <begin position="151"/>
        <end position="168"/>
    </location>
</feature>
<dbReference type="EMBL" id="DRNS01000077">
    <property type="protein sequence ID" value="HHH14276.1"/>
    <property type="molecule type" value="Genomic_DNA"/>
</dbReference>
<feature type="transmembrane region" description="Helical" evidence="1">
    <location>
        <begin position="504"/>
        <end position="523"/>
    </location>
</feature>
<evidence type="ECO:0000259" key="2">
    <source>
        <dbReference type="Pfam" id="PF09925"/>
    </source>
</evidence>
<sequence>MPNPQKQVSQYLQQGKSHEEIYKILLEEGFKVPQIQEALKNVSTSTTDNKVKTSTSFAKSHTISVIVFSGSFLVGLGILSFIAANWQGMSKALKVFLIIFGLISSYSLGWYLIQKTKYKKAGNALIFLGILIFGAGLSLIYQIFNLKTSTSLTYLLWFLGILVLAYALDFAWLYAWLLFAGFSTFFGTLFSSVLPFFSFQANQGIDFLNTLGLALLLFASFGCLYFVNKFSFSLNSFKSSIKEGRGLKQLTIRKELFLLLSFLFFSEFLFNLNSLLGDVFATHHLVLFLVLLGFFVSYYFNSAIMVFLSLTGFLAWWNYQSYIWFSSPRYDRYTLGTHVGSFILLLLYYVLGRFHQNTIYKRFSQLYVLISLVGVTFSLFVLSTREGLFYLRAFAVNNDSLLSVPPLAFFIFLFSFLLIFVSIYSLSLKRISKYEVLAVITFFIVSWLVLLIFPLIGVPKGGYQFGYSNAPLRELLLFWVILFNILLFLEIIGLIFLGYMRKSVIYINFGAVLLFILIIFKYFDWFFSFLDKSVFFIGAGLLLLGLGAFMEKGRRLVIKEIKNN</sequence>
<name>A0A7V5J2M1_UNCKA</name>
<feature type="transmembrane region" description="Helical" evidence="1">
    <location>
        <begin position="174"/>
        <end position="196"/>
    </location>
</feature>
<feature type="transmembrane region" description="Helical" evidence="1">
    <location>
        <begin position="95"/>
        <end position="113"/>
    </location>
</feature>
<feature type="transmembrane region" description="Helical" evidence="1">
    <location>
        <begin position="333"/>
        <end position="351"/>
    </location>
</feature>
<organism evidence="3">
    <name type="scientific">candidate division WWE3 bacterium</name>
    <dbReference type="NCBI Taxonomy" id="2053526"/>
    <lineage>
        <taxon>Bacteria</taxon>
        <taxon>Katanobacteria</taxon>
    </lineage>
</organism>
<feature type="transmembrane region" description="Helical" evidence="1">
    <location>
        <begin position="402"/>
        <end position="424"/>
    </location>
</feature>
<feature type="transmembrane region" description="Helical" evidence="1">
    <location>
        <begin position="63"/>
        <end position="83"/>
    </location>
</feature>
<evidence type="ECO:0000313" key="3">
    <source>
        <dbReference type="EMBL" id="HHH14276.1"/>
    </source>
</evidence>
<accession>A0A7V5J2M1</accession>
<gene>
    <name evidence="3" type="ORF">ENJ78_01050</name>
</gene>